<comment type="caution">
    <text evidence="2">The sequence shown here is derived from an EMBL/GenBank/DDBJ whole genome shotgun (WGS) entry which is preliminary data.</text>
</comment>
<evidence type="ECO:0000313" key="2">
    <source>
        <dbReference type="EMBL" id="RAJ11936.1"/>
    </source>
</evidence>
<dbReference type="RefSeq" id="WP_111660702.1">
    <property type="nucleotide sequence ID" value="NZ_QLLO01000010.1"/>
</dbReference>
<accession>A0A327R534</accession>
<evidence type="ECO:0000256" key="1">
    <source>
        <dbReference type="SAM" id="Phobius"/>
    </source>
</evidence>
<name>A0A327R534_9FLAO</name>
<reference evidence="2 3" key="1">
    <citation type="submission" date="2018-06" db="EMBL/GenBank/DDBJ databases">
        <title>Genomic Encyclopedia of Archaeal and Bacterial Type Strains, Phase II (KMG-II): from individual species to whole genera.</title>
        <authorList>
            <person name="Goeker M."/>
        </authorList>
    </citation>
    <scope>NUCLEOTIDE SEQUENCE [LARGE SCALE GENOMIC DNA]</scope>
    <source>
        <strain evidence="2 3">DSM 24464</strain>
    </source>
</reference>
<dbReference type="AlphaFoldDB" id="A0A327R534"/>
<keyword evidence="3" id="KW-1185">Reference proteome</keyword>
<gene>
    <name evidence="2" type="ORF">LY08_02436</name>
</gene>
<proteinExistence type="predicted"/>
<keyword evidence="1" id="KW-0472">Membrane</keyword>
<keyword evidence="1" id="KW-0812">Transmembrane</keyword>
<evidence type="ECO:0000313" key="3">
    <source>
        <dbReference type="Proteomes" id="UP000248703"/>
    </source>
</evidence>
<sequence>MDIKEFDKLVYDILGWGVITFVIFIIILIIFFILKVNNSDKRFKTTNALGEKKIENNVSYISNGNRFVNDELINKQRNKSIIPGKYGEFYNHKTEKFEKDSLLGNLNTENGFDSQTGKFQKEDELFGVNVDTGKRLDFESGKIYKDTLLGEVETGTRINQETGEIEKDGLFGYEKTGERINPNTGKREINGLFGWKEK</sequence>
<dbReference type="Proteomes" id="UP000248703">
    <property type="component" value="Unassembled WGS sequence"/>
</dbReference>
<organism evidence="2 3">
    <name type="scientific">Olleya aquimaris</name>
    <dbReference type="NCBI Taxonomy" id="639310"/>
    <lineage>
        <taxon>Bacteria</taxon>
        <taxon>Pseudomonadati</taxon>
        <taxon>Bacteroidota</taxon>
        <taxon>Flavobacteriia</taxon>
        <taxon>Flavobacteriales</taxon>
        <taxon>Flavobacteriaceae</taxon>
    </lineage>
</organism>
<protein>
    <submittedName>
        <fullName evidence="2">Uncharacterized protein</fullName>
    </submittedName>
</protein>
<dbReference type="EMBL" id="QLLO01000010">
    <property type="protein sequence ID" value="RAJ11936.1"/>
    <property type="molecule type" value="Genomic_DNA"/>
</dbReference>
<feature type="transmembrane region" description="Helical" evidence="1">
    <location>
        <begin position="13"/>
        <end position="34"/>
    </location>
</feature>
<keyword evidence="1" id="KW-1133">Transmembrane helix</keyword>